<dbReference type="PANTHER" id="PTHR34360">
    <property type="entry name" value="OS08G0519400 PROTEIN"/>
    <property type="match status" value="1"/>
</dbReference>
<feature type="compositionally biased region" description="Basic and acidic residues" evidence="1">
    <location>
        <begin position="245"/>
        <end position="278"/>
    </location>
</feature>
<protein>
    <submittedName>
        <fullName evidence="2">Uncharacterized protein</fullName>
    </submittedName>
</protein>
<name>A0ABQ5CMC1_9ASTR</name>
<comment type="caution">
    <text evidence="2">The sequence shown here is derived from an EMBL/GenBank/DDBJ whole genome shotgun (WGS) entry which is preliminary data.</text>
</comment>
<gene>
    <name evidence="2" type="ORF">Tco_0907348</name>
</gene>
<accession>A0ABQ5CMC1</accession>
<reference evidence="2" key="2">
    <citation type="submission" date="2022-01" db="EMBL/GenBank/DDBJ databases">
        <authorList>
            <person name="Yamashiro T."/>
            <person name="Shiraishi A."/>
            <person name="Satake H."/>
            <person name="Nakayama K."/>
        </authorList>
    </citation>
    <scope>NUCLEOTIDE SEQUENCE</scope>
</reference>
<evidence type="ECO:0000313" key="2">
    <source>
        <dbReference type="EMBL" id="GJT27073.1"/>
    </source>
</evidence>
<evidence type="ECO:0000256" key="1">
    <source>
        <dbReference type="SAM" id="MobiDB-lite"/>
    </source>
</evidence>
<dbReference type="PANTHER" id="PTHR34360:SF1">
    <property type="entry name" value="OS08G0519400 PROTEIN"/>
    <property type="match status" value="1"/>
</dbReference>
<feature type="region of interest" description="Disordered" evidence="1">
    <location>
        <begin position="36"/>
        <end position="65"/>
    </location>
</feature>
<organism evidence="2 3">
    <name type="scientific">Tanacetum coccineum</name>
    <dbReference type="NCBI Taxonomy" id="301880"/>
    <lineage>
        <taxon>Eukaryota</taxon>
        <taxon>Viridiplantae</taxon>
        <taxon>Streptophyta</taxon>
        <taxon>Embryophyta</taxon>
        <taxon>Tracheophyta</taxon>
        <taxon>Spermatophyta</taxon>
        <taxon>Magnoliopsida</taxon>
        <taxon>eudicotyledons</taxon>
        <taxon>Gunneridae</taxon>
        <taxon>Pentapetalae</taxon>
        <taxon>asterids</taxon>
        <taxon>campanulids</taxon>
        <taxon>Asterales</taxon>
        <taxon>Asteraceae</taxon>
        <taxon>Asteroideae</taxon>
        <taxon>Anthemideae</taxon>
        <taxon>Anthemidinae</taxon>
        <taxon>Tanacetum</taxon>
    </lineage>
</organism>
<sequence length="458" mass="52121">MDVEPLDHIKLEDLGLNTCNHDVPLSSREVLSLIEPEPQPQPLPNCPSLDVSLGDERGPEPPITPHSAYAKAVEVLIFYQAYGNLYTMTGRKAHLLEDKQIPSVEVVETASGFPVTPSKCSRDDVKIYYDDVKVADSESQKEFYGGRLKNFGNPVKEVLLMNPPDHSCALYSSDKPPNGFVSMVLLEALVDESFDPVFGLWHRGVGKRNRDGGEYETLSRALAKWVQLVEARFEDTNNQAADNNGGDKKDPNVYDKQEVKKADDQENENVKDEERKNVIDQQVSEQTINETAYTITSLQSEVASLDAKGSLDANEEIKKDHIRFHELEKQVKKLPMELQLKNNFREALKTTSKDSEKKMIDLNPTLHDPQKVIIDEKKKHYKTKYALKIDNEEFKKVKFEATTKIIKLAKVCGAWLPPWLAARLVVFQLYVKNHSKEFLFIQGRIWDPRIKRIFKTSP</sequence>
<dbReference type="EMBL" id="BQNB010014346">
    <property type="protein sequence ID" value="GJT27073.1"/>
    <property type="molecule type" value="Genomic_DNA"/>
</dbReference>
<proteinExistence type="predicted"/>
<dbReference type="Proteomes" id="UP001151760">
    <property type="component" value="Unassembled WGS sequence"/>
</dbReference>
<feature type="region of interest" description="Disordered" evidence="1">
    <location>
        <begin position="236"/>
        <end position="283"/>
    </location>
</feature>
<reference evidence="2" key="1">
    <citation type="journal article" date="2022" name="Int. J. Mol. Sci.">
        <title>Draft Genome of Tanacetum Coccineum: Genomic Comparison of Closely Related Tanacetum-Family Plants.</title>
        <authorList>
            <person name="Yamashiro T."/>
            <person name="Shiraishi A."/>
            <person name="Nakayama K."/>
            <person name="Satake H."/>
        </authorList>
    </citation>
    <scope>NUCLEOTIDE SEQUENCE</scope>
</reference>
<keyword evidence="3" id="KW-1185">Reference proteome</keyword>
<evidence type="ECO:0000313" key="3">
    <source>
        <dbReference type="Proteomes" id="UP001151760"/>
    </source>
</evidence>